<dbReference type="AlphaFoldDB" id="G7LDZ7"/>
<comment type="subcellular location">
    <subcellularLocation>
        <location evidence="1">Membrane</location>
        <topology evidence="1">Multi-pass membrane protein</topology>
    </subcellularLocation>
</comment>
<dbReference type="GO" id="GO:0015078">
    <property type="term" value="F:proton transmembrane transporter activity"/>
    <property type="evidence" value="ECO:0007669"/>
    <property type="project" value="InterPro"/>
</dbReference>
<keyword evidence="9" id="KW-0496">Mitochondrion</keyword>
<proteinExistence type="inferred from homology"/>
<dbReference type="PaxDb" id="3880-AET03912"/>
<evidence type="ECO:0000256" key="5">
    <source>
        <dbReference type="ARBA" id="ARBA00022692"/>
    </source>
</evidence>
<protein>
    <recommendedName>
        <fullName evidence="12">F-ATPase protein 6</fullName>
    </recommendedName>
</protein>
<evidence type="ECO:0000256" key="3">
    <source>
        <dbReference type="ARBA" id="ARBA00022448"/>
    </source>
</evidence>
<organism evidence="14 16">
    <name type="scientific">Medicago truncatula</name>
    <name type="common">Barrel medic</name>
    <name type="synonym">Medicago tribuloides</name>
    <dbReference type="NCBI Taxonomy" id="3880"/>
    <lineage>
        <taxon>Eukaryota</taxon>
        <taxon>Viridiplantae</taxon>
        <taxon>Streptophyta</taxon>
        <taxon>Embryophyta</taxon>
        <taxon>Tracheophyta</taxon>
        <taxon>Spermatophyta</taxon>
        <taxon>Magnoliopsida</taxon>
        <taxon>eudicotyledons</taxon>
        <taxon>Gunneridae</taxon>
        <taxon>Pentapetalae</taxon>
        <taxon>rosids</taxon>
        <taxon>fabids</taxon>
        <taxon>Fabales</taxon>
        <taxon>Fabaceae</taxon>
        <taxon>Papilionoideae</taxon>
        <taxon>50 kb inversion clade</taxon>
        <taxon>NPAAA clade</taxon>
        <taxon>Hologalegina</taxon>
        <taxon>IRL clade</taxon>
        <taxon>Trifolieae</taxon>
        <taxon>Medicago</taxon>
    </lineage>
</organism>
<keyword evidence="7 13" id="KW-1133">Transmembrane helix</keyword>
<dbReference type="EMBL" id="CM001224">
    <property type="protein sequence ID" value="AET03912.1"/>
    <property type="molecule type" value="Genomic_DNA"/>
</dbReference>
<reference evidence="14 16" key="1">
    <citation type="journal article" date="2011" name="Nature">
        <title>The Medicago genome provides insight into the evolution of rhizobial symbioses.</title>
        <authorList>
            <person name="Young N.D."/>
            <person name="Debelle F."/>
            <person name="Oldroyd G.E."/>
            <person name="Geurts R."/>
            <person name="Cannon S.B."/>
            <person name="Udvardi M.K."/>
            <person name="Benedito V.A."/>
            <person name="Mayer K.F."/>
            <person name="Gouzy J."/>
            <person name="Schoof H."/>
            <person name="Van de Peer Y."/>
            <person name="Proost S."/>
            <person name="Cook D.R."/>
            <person name="Meyers B.C."/>
            <person name="Spannagl M."/>
            <person name="Cheung F."/>
            <person name="De Mita S."/>
            <person name="Krishnakumar V."/>
            <person name="Gundlach H."/>
            <person name="Zhou S."/>
            <person name="Mudge J."/>
            <person name="Bharti A.K."/>
            <person name="Murray J.D."/>
            <person name="Naoumkina M.A."/>
            <person name="Rosen B."/>
            <person name="Silverstein K.A."/>
            <person name="Tang H."/>
            <person name="Rombauts S."/>
            <person name="Zhao P.X."/>
            <person name="Zhou P."/>
            <person name="Barbe V."/>
            <person name="Bardou P."/>
            <person name="Bechner M."/>
            <person name="Bellec A."/>
            <person name="Berger A."/>
            <person name="Berges H."/>
            <person name="Bidwell S."/>
            <person name="Bisseling T."/>
            <person name="Choisne N."/>
            <person name="Couloux A."/>
            <person name="Denny R."/>
            <person name="Deshpande S."/>
            <person name="Dai X."/>
            <person name="Doyle J.J."/>
            <person name="Dudez A.M."/>
            <person name="Farmer A.D."/>
            <person name="Fouteau S."/>
            <person name="Franken C."/>
            <person name="Gibelin C."/>
            <person name="Gish J."/>
            <person name="Goldstein S."/>
            <person name="Gonzalez A.J."/>
            <person name="Green P.J."/>
            <person name="Hallab A."/>
            <person name="Hartog M."/>
            <person name="Hua A."/>
            <person name="Humphray S.J."/>
            <person name="Jeong D.H."/>
            <person name="Jing Y."/>
            <person name="Jocker A."/>
            <person name="Kenton S.M."/>
            <person name="Kim D.J."/>
            <person name="Klee K."/>
            <person name="Lai H."/>
            <person name="Lang C."/>
            <person name="Lin S."/>
            <person name="Macmil S.L."/>
            <person name="Magdelenat G."/>
            <person name="Matthews L."/>
            <person name="McCorrison J."/>
            <person name="Monaghan E.L."/>
            <person name="Mun J.H."/>
            <person name="Najar F.Z."/>
            <person name="Nicholson C."/>
            <person name="Noirot C."/>
            <person name="O'Bleness M."/>
            <person name="Paule C.R."/>
            <person name="Poulain J."/>
            <person name="Prion F."/>
            <person name="Qin B."/>
            <person name="Qu C."/>
            <person name="Retzel E.F."/>
            <person name="Riddle C."/>
            <person name="Sallet E."/>
            <person name="Samain S."/>
            <person name="Samson N."/>
            <person name="Sanders I."/>
            <person name="Saurat O."/>
            <person name="Scarpelli C."/>
            <person name="Schiex T."/>
            <person name="Segurens B."/>
            <person name="Severin A.J."/>
            <person name="Sherrier D.J."/>
            <person name="Shi R."/>
            <person name="Sims S."/>
            <person name="Singer S.R."/>
            <person name="Sinharoy S."/>
            <person name="Sterck L."/>
            <person name="Viollet A."/>
            <person name="Wang B.B."/>
            <person name="Wang K."/>
            <person name="Wang M."/>
            <person name="Wang X."/>
            <person name="Warfsmann J."/>
            <person name="Weissenbach J."/>
            <person name="White D.D."/>
            <person name="White J.D."/>
            <person name="Wiley G.B."/>
            <person name="Wincker P."/>
            <person name="Xing Y."/>
            <person name="Yang L."/>
            <person name="Yao Z."/>
            <person name="Ying F."/>
            <person name="Zhai J."/>
            <person name="Zhou L."/>
            <person name="Zuber A."/>
            <person name="Denarie J."/>
            <person name="Dixon R.A."/>
            <person name="May G.D."/>
            <person name="Schwartz D.C."/>
            <person name="Rogers J."/>
            <person name="Quetier F."/>
            <person name="Town C.D."/>
            <person name="Roe B.A."/>
        </authorList>
    </citation>
    <scope>NUCLEOTIDE SEQUENCE [LARGE SCALE GENOMIC DNA]</scope>
    <source>
        <strain evidence="14">A17</strain>
        <strain evidence="15 16">cv. Jemalong A17</strain>
    </source>
</reference>
<dbReference type="EnsemblPlants" id="AET03912">
    <property type="protein sequence ID" value="AET03912"/>
    <property type="gene ID" value="MTR_8g077470"/>
</dbReference>
<keyword evidence="6" id="KW-0375">Hydrogen ion transport</keyword>
<evidence type="ECO:0000256" key="4">
    <source>
        <dbReference type="ARBA" id="ARBA00022547"/>
    </source>
</evidence>
<reference evidence="15" key="3">
    <citation type="submission" date="2015-04" db="UniProtKB">
        <authorList>
            <consortium name="EnsemblPlants"/>
        </authorList>
    </citation>
    <scope>IDENTIFICATION</scope>
    <source>
        <strain evidence="15">cv. Jemalong A17</strain>
    </source>
</reference>
<keyword evidence="8" id="KW-0406">Ion transport</keyword>
<evidence type="ECO:0000256" key="10">
    <source>
        <dbReference type="ARBA" id="ARBA00023136"/>
    </source>
</evidence>
<dbReference type="GO" id="GO:0015986">
    <property type="term" value="P:proton motive force-driven ATP synthesis"/>
    <property type="evidence" value="ECO:0000318"/>
    <property type="project" value="GO_Central"/>
</dbReference>
<dbReference type="STRING" id="3880.G7LDZ7"/>
<dbReference type="GO" id="GO:0045259">
    <property type="term" value="C:proton-transporting ATP synthase complex"/>
    <property type="evidence" value="ECO:0000318"/>
    <property type="project" value="GO_Central"/>
</dbReference>
<evidence type="ECO:0000256" key="2">
    <source>
        <dbReference type="ARBA" id="ARBA00006810"/>
    </source>
</evidence>
<evidence type="ECO:0000256" key="7">
    <source>
        <dbReference type="ARBA" id="ARBA00022989"/>
    </source>
</evidence>
<dbReference type="PANTHER" id="PTHR11410">
    <property type="entry name" value="ATP SYNTHASE SUBUNIT A"/>
    <property type="match status" value="1"/>
</dbReference>
<evidence type="ECO:0000256" key="1">
    <source>
        <dbReference type="ARBA" id="ARBA00004141"/>
    </source>
</evidence>
<feature type="transmembrane region" description="Helical" evidence="13">
    <location>
        <begin position="72"/>
        <end position="97"/>
    </location>
</feature>
<dbReference type="Proteomes" id="UP000002051">
    <property type="component" value="Chromosome 8"/>
</dbReference>
<gene>
    <name evidence="14" type="ordered locus">MTR_8g077470</name>
</gene>
<evidence type="ECO:0000313" key="16">
    <source>
        <dbReference type="Proteomes" id="UP000002051"/>
    </source>
</evidence>
<keyword evidence="3" id="KW-0813">Transport</keyword>
<sequence length="255" mass="29743">MNLFQEKRVSLLNLRSLPIYDNVEDIWSNLQTYLAKNNRLTSRYPFIPYSDLGLVRIFWHFNYKRIQSLQRIVHEITIIIPMFIYILSLDIFSLLGIDTCYLMESTRVGTSGTNLLVPWREISHVLEGRPIPWRDLSTILEGSPIPWSETSHVLEGRPILGDMNGKVIELAYVRNIQEELDQTPDIIPFLPLQIGNLCFSFTNPSFFMLFTLDLVLLLVYFITKSGEGKSVPKAWQSLVNWKDIFRVIVEYSNYF</sequence>
<keyword evidence="11" id="KW-0066">ATP synthesis</keyword>
<name>G7LDZ7_MEDTR</name>
<keyword evidence="16" id="KW-1185">Reference proteome</keyword>
<evidence type="ECO:0000256" key="11">
    <source>
        <dbReference type="ARBA" id="ARBA00023310"/>
    </source>
</evidence>
<keyword evidence="4" id="KW-0138">CF(0)</keyword>
<evidence type="ECO:0000313" key="14">
    <source>
        <dbReference type="EMBL" id="AET03912.1"/>
    </source>
</evidence>
<reference evidence="14 16" key="2">
    <citation type="journal article" date="2014" name="BMC Genomics">
        <title>An improved genome release (version Mt4.0) for the model legume Medicago truncatula.</title>
        <authorList>
            <person name="Tang H."/>
            <person name="Krishnakumar V."/>
            <person name="Bidwell S."/>
            <person name="Rosen B."/>
            <person name="Chan A."/>
            <person name="Zhou S."/>
            <person name="Gentzbittel L."/>
            <person name="Childs K.L."/>
            <person name="Yandell M."/>
            <person name="Gundlach H."/>
            <person name="Mayer K.F."/>
            <person name="Schwartz D.C."/>
            <person name="Town C.D."/>
        </authorList>
    </citation>
    <scope>GENOME REANNOTATION</scope>
    <source>
        <strain evidence="15 16">cv. Jemalong A17</strain>
    </source>
</reference>
<dbReference type="HOGENOM" id="CLU_1091390_0_0_1"/>
<evidence type="ECO:0000256" key="12">
    <source>
        <dbReference type="ARBA" id="ARBA00032954"/>
    </source>
</evidence>
<evidence type="ECO:0000256" key="13">
    <source>
        <dbReference type="SAM" id="Phobius"/>
    </source>
</evidence>
<accession>G7LDZ7</accession>
<keyword evidence="10 13" id="KW-0472">Membrane</keyword>
<keyword evidence="5 13" id="KW-0812">Transmembrane</keyword>
<comment type="similarity">
    <text evidence="2">Belongs to the ATPase A chain family.</text>
</comment>
<evidence type="ECO:0000313" key="15">
    <source>
        <dbReference type="EnsemblPlants" id="AET03912"/>
    </source>
</evidence>
<evidence type="ECO:0000256" key="9">
    <source>
        <dbReference type="ARBA" id="ARBA00023128"/>
    </source>
</evidence>
<feature type="transmembrane region" description="Helical" evidence="13">
    <location>
        <begin position="205"/>
        <end position="223"/>
    </location>
</feature>
<evidence type="ECO:0000256" key="6">
    <source>
        <dbReference type="ARBA" id="ARBA00022781"/>
    </source>
</evidence>
<dbReference type="PANTHER" id="PTHR11410:SF0">
    <property type="entry name" value="ATP SYNTHASE SUBUNIT A"/>
    <property type="match status" value="1"/>
</dbReference>
<dbReference type="InterPro" id="IPR045083">
    <property type="entry name" value="ATP_synth_F0_asu_bact/mt"/>
</dbReference>
<evidence type="ECO:0000256" key="8">
    <source>
        <dbReference type="ARBA" id="ARBA00023065"/>
    </source>
</evidence>